<organism evidence="1 2">
    <name type="scientific">Spartinivicinus marinus</name>
    <dbReference type="NCBI Taxonomy" id="2994442"/>
    <lineage>
        <taxon>Bacteria</taxon>
        <taxon>Pseudomonadati</taxon>
        <taxon>Pseudomonadota</taxon>
        <taxon>Gammaproteobacteria</taxon>
        <taxon>Oceanospirillales</taxon>
        <taxon>Zooshikellaceae</taxon>
        <taxon>Spartinivicinus</taxon>
    </lineage>
</organism>
<evidence type="ECO:0000313" key="2">
    <source>
        <dbReference type="Proteomes" id="UP000569732"/>
    </source>
</evidence>
<dbReference type="RefSeq" id="WP_180569778.1">
    <property type="nucleotide sequence ID" value="NZ_JACCKB010000029.1"/>
</dbReference>
<keyword evidence="2" id="KW-1185">Reference proteome</keyword>
<protein>
    <submittedName>
        <fullName evidence="1">Uncharacterized protein</fullName>
    </submittedName>
</protein>
<reference evidence="1 2" key="1">
    <citation type="submission" date="2020-07" db="EMBL/GenBank/DDBJ databases">
        <title>Endozoicomonas sp. nov., isolated from sediment.</title>
        <authorList>
            <person name="Gu T."/>
        </authorList>
    </citation>
    <scope>NUCLEOTIDE SEQUENCE [LARGE SCALE GENOMIC DNA]</scope>
    <source>
        <strain evidence="1 2">SM1973</strain>
    </source>
</reference>
<dbReference type="EMBL" id="JACCKB010000029">
    <property type="protein sequence ID" value="NYZ67759.1"/>
    <property type="molecule type" value="Genomic_DNA"/>
</dbReference>
<dbReference type="AlphaFoldDB" id="A0A853I4Z7"/>
<gene>
    <name evidence="1" type="ORF">H0A36_17230</name>
</gene>
<dbReference type="Proteomes" id="UP000569732">
    <property type="component" value="Unassembled WGS sequence"/>
</dbReference>
<accession>A0A853I4Z7</accession>
<name>A0A853I4Z7_9GAMM</name>
<evidence type="ECO:0000313" key="1">
    <source>
        <dbReference type="EMBL" id="NYZ67759.1"/>
    </source>
</evidence>
<comment type="caution">
    <text evidence="1">The sequence shown here is derived from an EMBL/GenBank/DDBJ whole genome shotgun (WGS) entry which is preliminary data.</text>
</comment>
<proteinExistence type="predicted"/>
<sequence length="214" mass="24031">MDITNLEKRLSLSVPPEYSEILYSGKMPTGFDVKTLCVLNLELWSNLNESEIKNRFFLSGDGCGNYYFVETNRDAEVFLLSHDPVGIEKTGMVLDQFLKNAVQECPIMQDLEQGELAICRTDIPGESILNPIMLDEWLQAIENVQGINHLGYREGKNPFTGEVHRFDIPGYAVAETSEYSLCLGRVLTMESIGNNELAFKLAEELEANLIKGKS</sequence>